<dbReference type="GO" id="GO:0043005">
    <property type="term" value="C:neuron projection"/>
    <property type="evidence" value="ECO:0007669"/>
    <property type="project" value="TreeGrafter"/>
</dbReference>
<dbReference type="InterPro" id="IPR032763">
    <property type="entry name" value="RIC3_N"/>
</dbReference>
<keyword evidence="6" id="KW-1185">Reference proteome</keyword>
<dbReference type="GO" id="GO:0007271">
    <property type="term" value="P:synaptic transmission, cholinergic"/>
    <property type="evidence" value="ECO:0007669"/>
    <property type="project" value="TreeGrafter"/>
</dbReference>
<dbReference type="EMBL" id="JABFDY010000005">
    <property type="protein sequence ID" value="KAF7707787.1"/>
    <property type="molecule type" value="Genomic_DNA"/>
</dbReference>
<sequence length="360" mass="39993">MILLMVNCGLFFFPATTITEQSADIKYSITILAAGTLFRRIKSRRYQKVTVVSCVCVCVALLLPKLLLSGGGRGGGGGGGRRDPAGAEGGRFPPMLQRRSVSVPPRGAGGNSAHPPEAIARAKGSTGTMTKSNLAGQIIPVYGFGILLYILYIIFKITSKGKASKCEESRFPAVRSENMKRKITDFELSQLQERLKETEEVMERIVSRAQSGNTLREECVSVDQEENLLLQLREITRVMQEGRLVDVIPSETETPECDQEFTDDPDEMLKHWSSHFCTIHHQPEEGGQQSDRKTEKETERTDRQMDEKKMERAESGSNEEEICTGTKQSEHQCWNTSVSGSQVSRRRGGRGTTRGTESFH</sequence>
<feature type="region of interest" description="Disordered" evidence="1">
    <location>
        <begin position="73"/>
        <end position="119"/>
    </location>
</feature>
<evidence type="ECO:0000256" key="3">
    <source>
        <dbReference type="SAM" id="SignalP"/>
    </source>
</evidence>
<keyword evidence="2" id="KW-1133">Transmembrane helix</keyword>
<evidence type="ECO:0000313" key="5">
    <source>
        <dbReference type="EMBL" id="KAF7707787.1"/>
    </source>
</evidence>
<feature type="region of interest" description="Disordered" evidence="1">
    <location>
        <begin position="281"/>
        <end position="360"/>
    </location>
</feature>
<dbReference type="GO" id="GO:0043025">
    <property type="term" value="C:neuronal cell body"/>
    <property type="evidence" value="ECO:0007669"/>
    <property type="project" value="TreeGrafter"/>
</dbReference>
<dbReference type="AlphaFoldDB" id="A0A8T0BQC5"/>
<dbReference type="PANTHER" id="PTHR21723:SF4">
    <property type="entry name" value="ZGC:92489"/>
    <property type="match status" value="1"/>
</dbReference>
<dbReference type="Proteomes" id="UP000606274">
    <property type="component" value="Unassembled WGS sequence"/>
</dbReference>
<gene>
    <name evidence="5" type="ORF">HF521_019005</name>
</gene>
<proteinExistence type="predicted"/>
<reference evidence="5" key="1">
    <citation type="submission" date="2020-08" db="EMBL/GenBank/DDBJ databases">
        <title>Chromosome-level assembly of Southern catfish (Silurus meridionalis) provides insights into visual adaptation to the nocturnal and benthic lifestyles.</title>
        <authorList>
            <person name="Zhang Y."/>
            <person name="Wang D."/>
            <person name="Peng Z."/>
        </authorList>
    </citation>
    <scope>NUCLEOTIDE SEQUENCE</scope>
    <source>
        <strain evidence="5">SWU-2019-XX</strain>
        <tissue evidence="5">Muscle</tissue>
    </source>
</reference>
<keyword evidence="3" id="KW-0732">Signal</keyword>
<protein>
    <recommendedName>
        <fullName evidence="4">Resistance to inhibitors of cholinesterase protein 3 N-terminal domain-containing protein</fullName>
    </recommendedName>
</protein>
<dbReference type="InterPro" id="IPR026160">
    <property type="entry name" value="Ric3"/>
</dbReference>
<evidence type="ECO:0000256" key="2">
    <source>
        <dbReference type="SAM" id="Phobius"/>
    </source>
</evidence>
<name>A0A8T0BQC5_SILME</name>
<feature type="domain" description="Resistance to inhibitors of cholinesterase protein 3 N-terminal" evidence="4">
    <location>
        <begin position="56"/>
        <end position="207"/>
    </location>
</feature>
<keyword evidence="2" id="KW-0812">Transmembrane</keyword>
<comment type="caution">
    <text evidence="5">The sequence shown here is derived from an EMBL/GenBank/DDBJ whole genome shotgun (WGS) entry which is preliminary data.</text>
</comment>
<feature type="compositionally biased region" description="Basic and acidic residues" evidence="1">
    <location>
        <begin position="290"/>
        <end position="314"/>
    </location>
</feature>
<feature type="transmembrane region" description="Helical" evidence="2">
    <location>
        <begin position="49"/>
        <end position="68"/>
    </location>
</feature>
<dbReference type="GO" id="GO:0034394">
    <property type="term" value="P:protein localization to cell surface"/>
    <property type="evidence" value="ECO:0007669"/>
    <property type="project" value="TreeGrafter"/>
</dbReference>
<dbReference type="PANTHER" id="PTHR21723">
    <property type="entry name" value="RESISTANCE TO INHIBITORS OF CHOLINESTERASE PROTEIN 3 RIC3"/>
    <property type="match status" value="1"/>
</dbReference>
<evidence type="ECO:0000256" key="1">
    <source>
        <dbReference type="SAM" id="MobiDB-lite"/>
    </source>
</evidence>
<feature type="compositionally biased region" description="Polar residues" evidence="1">
    <location>
        <begin position="325"/>
        <end position="335"/>
    </location>
</feature>
<feature type="signal peptide" evidence="3">
    <location>
        <begin position="1"/>
        <end position="19"/>
    </location>
</feature>
<keyword evidence="2" id="KW-0472">Membrane</keyword>
<dbReference type="Pfam" id="PF15361">
    <property type="entry name" value="RIC3"/>
    <property type="match status" value="1"/>
</dbReference>
<dbReference type="GO" id="GO:0045202">
    <property type="term" value="C:synapse"/>
    <property type="evidence" value="ECO:0007669"/>
    <property type="project" value="GOC"/>
</dbReference>
<organism evidence="5 6">
    <name type="scientific">Silurus meridionalis</name>
    <name type="common">Southern catfish</name>
    <name type="synonym">Silurus soldatovi meridionalis</name>
    <dbReference type="NCBI Taxonomy" id="175797"/>
    <lineage>
        <taxon>Eukaryota</taxon>
        <taxon>Metazoa</taxon>
        <taxon>Chordata</taxon>
        <taxon>Craniata</taxon>
        <taxon>Vertebrata</taxon>
        <taxon>Euteleostomi</taxon>
        <taxon>Actinopterygii</taxon>
        <taxon>Neopterygii</taxon>
        <taxon>Teleostei</taxon>
        <taxon>Ostariophysi</taxon>
        <taxon>Siluriformes</taxon>
        <taxon>Siluridae</taxon>
        <taxon>Silurus</taxon>
    </lineage>
</organism>
<accession>A0A8T0BQC5</accession>
<feature type="transmembrane region" description="Helical" evidence="2">
    <location>
        <begin position="134"/>
        <end position="155"/>
    </location>
</feature>
<evidence type="ECO:0000313" key="6">
    <source>
        <dbReference type="Proteomes" id="UP000606274"/>
    </source>
</evidence>
<feature type="chain" id="PRO_5035905866" description="Resistance to inhibitors of cholinesterase protein 3 N-terminal domain-containing protein" evidence="3">
    <location>
        <begin position="20"/>
        <end position="360"/>
    </location>
</feature>
<evidence type="ECO:0000259" key="4">
    <source>
        <dbReference type="Pfam" id="PF15361"/>
    </source>
</evidence>